<dbReference type="PANTHER" id="PTHR31286:SF153">
    <property type="entry name" value="DUF4283 DOMAIN PROTEIN"/>
    <property type="match status" value="1"/>
</dbReference>
<sequence length="542" mass="62153">MESNPAMEKSNTNMLISLNQTPIQKEGSNNNLEIYQTTDNNTLNNSSEEAVEWIEGDEEEKEARVELGLVGKLWTDCTINTNAFMSTIKNVWQPKHGLEISNIGKNTYVFQFHHWRDKQRVLNDQPWHFDRHALLPGEIDDNVKPLDVHLCEIPMWVRVYSLPFRGRLNTANVEAIGNKIERFVKFDNSGCMDIEKFVRIRTMIDVTKPLLQKVKVKMRGGYEELFDVKYEKPPLFCFYCGKIGHGVKDCEGCGEEDELNLKFESEKCIQKIHEIPEQTVDHAPREKQVTENDHADGDKEKVVDGHNSHSRFSPRNDVIPEGGAMLMRLGALLSRKIPAWCFFQETKLSQGEMEGVKNKLKFTGILAVGCEGEGRKRSGGVALLWGRYWDISIPSYSLNHIDALVKCEGWDLWRFTGEYGFLENENKHKTGTLLESLADDQHLPWLCGDDFNLMLCSTEKQGGADFKYNEAAIFRDALNFCNLVDLGFIGYQFTWNNNQGGVDNLQERLDRFTANDEWKEMFAGAFVTHLEKRKSDHLPLLL</sequence>
<dbReference type="Pfam" id="PF14111">
    <property type="entry name" value="DUF4283"/>
    <property type="match status" value="1"/>
</dbReference>
<dbReference type="Pfam" id="PF14392">
    <property type="entry name" value="zf-CCHC_4"/>
    <property type="match status" value="1"/>
</dbReference>
<dbReference type="PROSITE" id="PS50158">
    <property type="entry name" value="ZF_CCHC"/>
    <property type="match status" value="1"/>
</dbReference>
<keyword evidence="1" id="KW-0479">Metal-binding</keyword>
<dbReference type="Gene3D" id="3.60.10.10">
    <property type="entry name" value="Endonuclease/exonuclease/phosphatase"/>
    <property type="match status" value="1"/>
</dbReference>
<evidence type="ECO:0000256" key="2">
    <source>
        <dbReference type="SAM" id="MobiDB-lite"/>
    </source>
</evidence>
<organism evidence="4 5">
    <name type="scientific">Chenopodium quinoa</name>
    <name type="common">Quinoa</name>
    <dbReference type="NCBI Taxonomy" id="63459"/>
    <lineage>
        <taxon>Eukaryota</taxon>
        <taxon>Viridiplantae</taxon>
        <taxon>Streptophyta</taxon>
        <taxon>Embryophyta</taxon>
        <taxon>Tracheophyta</taxon>
        <taxon>Spermatophyta</taxon>
        <taxon>Magnoliopsida</taxon>
        <taxon>eudicotyledons</taxon>
        <taxon>Gunneridae</taxon>
        <taxon>Pentapetalae</taxon>
        <taxon>Caryophyllales</taxon>
        <taxon>Chenopodiaceae</taxon>
        <taxon>Chenopodioideae</taxon>
        <taxon>Atripliceae</taxon>
        <taxon>Chenopodium</taxon>
    </lineage>
</organism>
<dbReference type="PANTHER" id="PTHR31286">
    <property type="entry name" value="GLYCINE-RICH CELL WALL STRUCTURAL PROTEIN 1.8-LIKE"/>
    <property type="match status" value="1"/>
</dbReference>
<dbReference type="InterPro" id="IPR001878">
    <property type="entry name" value="Znf_CCHC"/>
</dbReference>
<dbReference type="InterPro" id="IPR040256">
    <property type="entry name" value="At4g02000-like"/>
</dbReference>
<proteinExistence type="predicted"/>
<dbReference type="InterPro" id="IPR025558">
    <property type="entry name" value="DUF4283"/>
</dbReference>
<name>A0A803MIE9_CHEQI</name>
<protein>
    <recommendedName>
        <fullName evidence="3">CCHC-type domain-containing protein</fullName>
    </recommendedName>
</protein>
<dbReference type="InterPro" id="IPR036691">
    <property type="entry name" value="Endo/exonu/phosph_ase_sf"/>
</dbReference>
<feature type="compositionally biased region" description="Basic and acidic residues" evidence="2">
    <location>
        <begin position="284"/>
        <end position="307"/>
    </location>
</feature>
<dbReference type="EnsemblPlants" id="AUR62029897-RA">
    <property type="protein sequence ID" value="AUR62029897-RA:cds"/>
    <property type="gene ID" value="AUR62029897"/>
</dbReference>
<dbReference type="InterPro" id="IPR025836">
    <property type="entry name" value="Zn_knuckle_CX2CX4HX4C"/>
</dbReference>
<evidence type="ECO:0000313" key="4">
    <source>
        <dbReference type="EnsemblPlants" id="AUR62029897-RA:cds"/>
    </source>
</evidence>
<dbReference type="Proteomes" id="UP000596660">
    <property type="component" value="Unplaced"/>
</dbReference>
<accession>A0A803MIE9</accession>
<reference evidence="4" key="2">
    <citation type="submission" date="2021-03" db="UniProtKB">
        <authorList>
            <consortium name="EnsemblPlants"/>
        </authorList>
    </citation>
    <scope>IDENTIFICATION</scope>
</reference>
<keyword evidence="1" id="KW-0863">Zinc-finger</keyword>
<evidence type="ECO:0000256" key="1">
    <source>
        <dbReference type="PROSITE-ProRule" id="PRU00047"/>
    </source>
</evidence>
<evidence type="ECO:0000259" key="3">
    <source>
        <dbReference type="PROSITE" id="PS50158"/>
    </source>
</evidence>
<dbReference type="Gramene" id="AUR62029897-RA">
    <property type="protein sequence ID" value="AUR62029897-RA:cds"/>
    <property type="gene ID" value="AUR62029897"/>
</dbReference>
<dbReference type="GO" id="GO:0008270">
    <property type="term" value="F:zinc ion binding"/>
    <property type="evidence" value="ECO:0007669"/>
    <property type="project" value="UniProtKB-KW"/>
</dbReference>
<keyword evidence="1" id="KW-0862">Zinc</keyword>
<dbReference type="GO" id="GO:0003676">
    <property type="term" value="F:nucleic acid binding"/>
    <property type="evidence" value="ECO:0007669"/>
    <property type="project" value="InterPro"/>
</dbReference>
<feature type="region of interest" description="Disordered" evidence="2">
    <location>
        <begin position="284"/>
        <end position="314"/>
    </location>
</feature>
<dbReference type="AlphaFoldDB" id="A0A803MIE9"/>
<dbReference type="OMA" id="FTANDEW"/>
<dbReference type="SUPFAM" id="SSF56219">
    <property type="entry name" value="DNase I-like"/>
    <property type="match status" value="1"/>
</dbReference>
<feature type="domain" description="CCHC-type" evidence="3">
    <location>
        <begin position="237"/>
        <end position="250"/>
    </location>
</feature>
<evidence type="ECO:0000313" key="5">
    <source>
        <dbReference type="Proteomes" id="UP000596660"/>
    </source>
</evidence>
<reference evidence="4" key="1">
    <citation type="journal article" date="2017" name="Nature">
        <title>The genome of Chenopodium quinoa.</title>
        <authorList>
            <person name="Jarvis D.E."/>
            <person name="Ho Y.S."/>
            <person name="Lightfoot D.J."/>
            <person name="Schmoeckel S.M."/>
            <person name="Li B."/>
            <person name="Borm T.J.A."/>
            <person name="Ohyanagi H."/>
            <person name="Mineta K."/>
            <person name="Michell C.T."/>
            <person name="Saber N."/>
            <person name="Kharbatia N.M."/>
            <person name="Rupper R.R."/>
            <person name="Sharp A.R."/>
            <person name="Dally N."/>
            <person name="Boughton B.A."/>
            <person name="Woo Y.H."/>
            <person name="Gao G."/>
            <person name="Schijlen E.G.W.M."/>
            <person name="Guo X."/>
            <person name="Momin A.A."/>
            <person name="Negrao S."/>
            <person name="Al-Babili S."/>
            <person name="Gehring C."/>
            <person name="Roessner U."/>
            <person name="Jung C."/>
            <person name="Murphy K."/>
            <person name="Arold S.T."/>
            <person name="Gojobori T."/>
            <person name="van der Linden C.G."/>
            <person name="van Loo E.N."/>
            <person name="Jellen E.N."/>
            <person name="Maughan P.J."/>
            <person name="Tester M."/>
        </authorList>
    </citation>
    <scope>NUCLEOTIDE SEQUENCE [LARGE SCALE GENOMIC DNA]</scope>
    <source>
        <strain evidence="4">cv. PI 614886</strain>
    </source>
</reference>
<keyword evidence="5" id="KW-1185">Reference proteome</keyword>